<proteinExistence type="predicted"/>
<dbReference type="EMBL" id="VOFY01000007">
    <property type="protein sequence ID" value="KAA8591399.1"/>
    <property type="molecule type" value="Genomic_DNA"/>
</dbReference>
<protein>
    <submittedName>
        <fullName evidence="1">Uncharacterized protein</fullName>
    </submittedName>
</protein>
<evidence type="ECO:0000313" key="1">
    <source>
        <dbReference type="EMBL" id="KAA8591399.1"/>
    </source>
</evidence>
<name>A0A5J5DC81_9PERO</name>
<organism evidence="1 2">
    <name type="scientific">Etheostoma spectabile</name>
    <name type="common">orangethroat darter</name>
    <dbReference type="NCBI Taxonomy" id="54343"/>
    <lineage>
        <taxon>Eukaryota</taxon>
        <taxon>Metazoa</taxon>
        <taxon>Chordata</taxon>
        <taxon>Craniata</taxon>
        <taxon>Vertebrata</taxon>
        <taxon>Euteleostomi</taxon>
        <taxon>Actinopterygii</taxon>
        <taxon>Neopterygii</taxon>
        <taxon>Teleostei</taxon>
        <taxon>Neoteleostei</taxon>
        <taxon>Acanthomorphata</taxon>
        <taxon>Eupercaria</taxon>
        <taxon>Perciformes</taxon>
        <taxon>Percoidei</taxon>
        <taxon>Percidae</taxon>
        <taxon>Etheostomatinae</taxon>
        <taxon>Etheostoma</taxon>
    </lineage>
</organism>
<dbReference type="AlphaFoldDB" id="A0A5J5DC81"/>
<dbReference type="Proteomes" id="UP000327493">
    <property type="component" value="Chromosome 7"/>
</dbReference>
<accession>A0A5J5DC81</accession>
<keyword evidence="2" id="KW-1185">Reference proteome</keyword>
<reference evidence="1 2" key="1">
    <citation type="submission" date="2019-08" db="EMBL/GenBank/DDBJ databases">
        <title>A chromosome-level genome assembly, high-density linkage maps, and genome scans reveal the genomic architecture of hybrid incompatibilities underlying speciation via character displacement in darters (Percidae: Etheostominae).</title>
        <authorList>
            <person name="Moran R.L."/>
            <person name="Catchen J.M."/>
            <person name="Fuller R.C."/>
        </authorList>
    </citation>
    <scope>NUCLEOTIDE SEQUENCE [LARGE SCALE GENOMIC DNA]</scope>
    <source>
        <strain evidence="1">EspeVRDwgs_2016</strain>
        <tissue evidence="1">Muscle</tissue>
    </source>
</reference>
<gene>
    <name evidence="1" type="ORF">FQN60_002342</name>
</gene>
<evidence type="ECO:0000313" key="2">
    <source>
        <dbReference type="Proteomes" id="UP000327493"/>
    </source>
</evidence>
<comment type="caution">
    <text evidence="1">The sequence shown here is derived from an EMBL/GenBank/DDBJ whole genome shotgun (WGS) entry which is preliminary data.</text>
</comment>
<sequence>MVYQEVWSNAAVGQQEREGWVGAEQKGEDSRAHTLPTPAPALLRGDFFQPGSEAQHAGNAAVTSRNFLDLRSRRGFRSLWATCMTVTMTASGAQLLLLALCVYRVSGLQQSSPRVRLSFKGACGGGFGAAGGHVTPVNE</sequence>